<proteinExistence type="predicted"/>
<keyword evidence="3" id="KW-0804">Transcription</keyword>
<dbReference type="Pfam" id="PF01638">
    <property type="entry name" value="HxlR"/>
    <property type="match status" value="1"/>
</dbReference>
<gene>
    <name evidence="5" type="ORF">A6J77_005610</name>
</gene>
<dbReference type="Proteomes" id="UP000192813">
    <property type="component" value="Unassembled WGS sequence"/>
</dbReference>
<dbReference type="InterPro" id="IPR036390">
    <property type="entry name" value="WH_DNA-bd_sf"/>
</dbReference>
<evidence type="ECO:0000259" key="4">
    <source>
        <dbReference type="PROSITE" id="PS51118"/>
    </source>
</evidence>
<dbReference type="InterPro" id="IPR002577">
    <property type="entry name" value="HTH_HxlR"/>
</dbReference>
<keyword evidence="1" id="KW-0805">Transcription regulation</keyword>
<dbReference type="AlphaFoldDB" id="A0A2J9PN59"/>
<keyword evidence="2" id="KW-0238">DNA-binding</keyword>
<sequence length="112" mass="13454">MLIEFNNKEFYTTKDLALSIIGGKWKIPIIYHLLQKEVLRLSEFERLLPDINQRMLVRQLRELERDQVIERIVYQELPPKVEYKLTDIGKRLDNVVYAICDWGDEFLEDLSK</sequence>
<dbReference type="EMBL" id="NBTM02000001">
    <property type="protein sequence ID" value="PNL91726.1"/>
    <property type="molecule type" value="Genomic_DNA"/>
</dbReference>
<dbReference type="InterPro" id="IPR036388">
    <property type="entry name" value="WH-like_DNA-bd_sf"/>
</dbReference>
<dbReference type="Gene3D" id="1.10.10.10">
    <property type="entry name" value="Winged helix-like DNA-binding domain superfamily/Winged helix DNA-binding domain"/>
    <property type="match status" value="1"/>
</dbReference>
<evidence type="ECO:0000256" key="1">
    <source>
        <dbReference type="ARBA" id="ARBA00023015"/>
    </source>
</evidence>
<dbReference type="GO" id="GO:0003677">
    <property type="term" value="F:DNA binding"/>
    <property type="evidence" value="ECO:0007669"/>
    <property type="project" value="UniProtKB-KW"/>
</dbReference>
<dbReference type="PROSITE" id="PS51118">
    <property type="entry name" value="HTH_HXLR"/>
    <property type="match status" value="1"/>
</dbReference>
<evidence type="ECO:0000313" key="6">
    <source>
        <dbReference type="Proteomes" id="UP000192813"/>
    </source>
</evidence>
<evidence type="ECO:0000313" key="5">
    <source>
        <dbReference type="EMBL" id="PNL91726.1"/>
    </source>
</evidence>
<evidence type="ECO:0000256" key="2">
    <source>
        <dbReference type="ARBA" id="ARBA00023125"/>
    </source>
</evidence>
<accession>A0A2J9PN59</accession>
<dbReference type="PANTHER" id="PTHR33204">
    <property type="entry name" value="TRANSCRIPTIONAL REGULATOR, MARR FAMILY"/>
    <property type="match status" value="1"/>
</dbReference>
<reference evidence="6" key="1">
    <citation type="submission" date="2017-12" db="EMBL/GenBank/DDBJ databases">
        <title>FDA dAtabase for Regulatory Grade micrObial Sequences (FDA-ARGOS): Supporting development and validation of Infectious Disease Dx tests.</title>
        <authorList>
            <person name="Hoffmann M."/>
            <person name="Allard M."/>
            <person name="Evans P."/>
            <person name="Brown E."/>
            <person name="Tallon L."/>
            <person name="Sadzewicz L."/>
            <person name="Sengamalay N."/>
            <person name="Ott S."/>
            <person name="Godinez A."/>
            <person name="Nagaraj S."/>
            <person name="Vavikolanu K."/>
            <person name="Aluvathingal J."/>
            <person name="Nadendla S."/>
            <person name="Sichtig H."/>
        </authorList>
    </citation>
    <scope>NUCLEOTIDE SEQUENCE [LARGE SCALE GENOMIC DNA]</scope>
    <source>
        <strain evidence="6">FDAARGOS_249</strain>
    </source>
</reference>
<organism evidence="5 6">
    <name type="scientific">Aerococcus viridans</name>
    <dbReference type="NCBI Taxonomy" id="1377"/>
    <lineage>
        <taxon>Bacteria</taxon>
        <taxon>Bacillati</taxon>
        <taxon>Bacillota</taxon>
        <taxon>Bacilli</taxon>
        <taxon>Lactobacillales</taxon>
        <taxon>Aerococcaceae</taxon>
        <taxon>Aerococcus</taxon>
    </lineage>
</organism>
<feature type="domain" description="HTH hxlR-type" evidence="4">
    <location>
        <begin position="12"/>
        <end position="111"/>
    </location>
</feature>
<evidence type="ECO:0000256" key="3">
    <source>
        <dbReference type="ARBA" id="ARBA00023163"/>
    </source>
</evidence>
<protein>
    <submittedName>
        <fullName evidence="5">Transcriptional regulator</fullName>
    </submittedName>
</protein>
<dbReference type="SUPFAM" id="SSF46785">
    <property type="entry name" value="Winged helix' DNA-binding domain"/>
    <property type="match status" value="1"/>
</dbReference>
<dbReference type="RefSeq" id="WP_083068923.1">
    <property type="nucleotide sequence ID" value="NZ_CBCPHS010000023.1"/>
</dbReference>
<comment type="caution">
    <text evidence="5">The sequence shown here is derived from an EMBL/GenBank/DDBJ whole genome shotgun (WGS) entry which is preliminary data.</text>
</comment>
<name>A0A2J9PN59_9LACT</name>
<dbReference type="PANTHER" id="PTHR33204:SF29">
    <property type="entry name" value="TRANSCRIPTIONAL REGULATOR"/>
    <property type="match status" value="1"/>
</dbReference>